<organism evidence="5 6">
    <name type="scientific">Pinctada imbricata</name>
    <name type="common">Atlantic pearl-oyster</name>
    <name type="synonym">Pinctada martensii</name>
    <dbReference type="NCBI Taxonomy" id="66713"/>
    <lineage>
        <taxon>Eukaryota</taxon>
        <taxon>Metazoa</taxon>
        <taxon>Spiralia</taxon>
        <taxon>Lophotrochozoa</taxon>
        <taxon>Mollusca</taxon>
        <taxon>Bivalvia</taxon>
        <taxon>Autobranchia</taxon>
        <taxon>Pteriomorphia</taxon>
        <taxon>Pterioida</taxon>
        <taxon>Pterioidea</taxon>
        <taxon>Pteriidae</taxon>
        <taxon>Pinctada</taxon>
    </lineage>
</organism>
<keyword evidence="6" id="KW-1185">Reference proteome</keyword>
<reference evidence="5" key="1">
    <citation type="submission" date="2019-08" db="EMBL/GenBank/DDBJ databases">
        <title>The improved chromosome-level genome for the pearl oyster Pinctada fucata martensii using PacBio sequencing and Hi-C.</title>
        <authorList>
            <person name="Zheng Z."/>
        </authorList>
    </citation>
    <scope>NUCLEOTIDE SEQUENCE</scope>
    <source>
        <strain evidence="5">ZZ-2019</strain>
        <tissue evidence="5">Adductor muscle</tissue>
    </source>
</reference>
<dbReference type="Proteomes" id="UP001186944">
    <property type="component" value="Unassembled WGS sequence"/>
</dbReference>
<dbReference type="AlphaFoldDB" id="A0AA88XLZ0"/>
<feature type="region of interest" description="Disordered" evidence="3">
    <location>
        <begin position="1"/>
        <end position="39"/>
    </location>
</feature>
<evidence type="ECO:0000313" key="6">
    <source>
        <dbReference type="Proteomes" id="UP001186944"/>
    </source>
</evidence>
<gene>
    <name evidence="5" type="ORF">FSP39_000827</name>
</gene>
<accession>A0AA88XLZ0</accession>
<dbReference type="Pfam" id="PF10187">
    <property type="entry name" value="FAM192A_Fyv6_N"/>
    <property type="match status" value="1"/>
</dbReference>
<dbReference type="InterPro" id="IPR039845">
    <property type="entry name" value="FAM192A"/>
</dbReference>
<feature type="compositionally biased region" description="Low complexity" evidence="3">
    <location>
        <begin position="228"/>
        <end position="240"/>
    </location>
</feature>
<dbReference type="PANTHER" id="PTHR13495">
    <property type="entry name" value="NEFA-INTERACTING NUCLEAR PROTEIN NIP30"/>
    <property type="match status" value="1"/>
</dbReference>
<feature type="compositionally biased region" description="Polar residues" evidence="3">
    <location>
        <begin position="163"/>
        <end position="180"/>
    </location>
</feature>
<comment type="caution">
    <text evidence="5">The sequence shown here is derived from an EMBL/GenBank/DDBJ whole genome shotgun (WGS) entry which is preliminary data.</text>
</comment>
<evidence type="ECO:0000256" key="1">
    <source>
        <dbReference type="ARBA" id="ARBA00004123"/>
    </source>
</evidence>
<evidence type="ECO:0000256" key="2">
    <source>
        <dbReference type="ARBA" id="ARBA00023242"/>
    </source>
</evidence>
<feature type="domain" description="FAM192A/Fyv6 N-terminal" evidence="4">
    <location>
        <begin position="8"/>
        <end position="108"/>
    </location>
</feature>
<dbReference type="GO" id="GO:0005634">
    <property type="term" value="C:nucleus"/>
    <property type="evidence" value="ECO:0007669"/>
    <property type="project" value="UniProtKB-SubCell"/>
</dbReference>
<feature type="region of interest" description="Disordered" evidence="3">
    <location>
        <begin position="162"/>
        <end position="245"/>
    </location>
</feature>
<keyword evidence="2" id="KW-0539">Nucleus</keyword>
<proteinExistence type="predicted"/>
<feature type="compositionally biased region" description="Basic and acidic residues" evidence="3">
    <location>
        <begin position="14"/>
        <end position="32"/>
    </location>
</feature>
<evidence type="ECO:0000313" key="5">
    <source>
        <dbReference type="EMBL" id="KAK3085263.1"/>
    </source>
</evidence>
<evidence type="ECO:0000259" key="4">
    <source>
        <dbReference type="Pfam" id="PF10187"/>
    </source>
</evidence>
<feature type="compositionally biased region" description="Low complexity" evidence="3">
    <location>
        <begin position="187"/>
        <end position="203"/>
    </location>
</feature>
<name>A0AA88XLZ0_PINIB</name>
<feature type="compositionally biased region" description="Polar residues" evidence="3">
    <location>
        <begin position="204"/>
        <end position="215"/>
    </location>
</feature>
<dbReference type="EMBL" id="VSWD01000012">
    <property type="protein sequence ID" value="KAK3085263.1"/>
    <property type="molecule type" value="Genomic_DNA"/>
</dbReference>
<comment type="subcellular location">
    <subcellularLocation>
        <location evidence="1">Nucleus</location>
    </subcellularLocation>
</comment>
<dbReference type="InterPro" id="IPR019331">
    <property type="entry name" value="FAM192A/Fyv6_N"/>
</dbReference>
<dbReference type="PANTHER" id="PTHR13495:SF0">
    <property type="entry name" value="PSME3-INTERACTING PROTEIN"/>
    <property type="match status" value="1"/>
</dbReference>
<evidence type="ECO:0000256" key="3">
    <source>
        <dbReference type="SAM" id="MobiDB-lite"/>
    </source>
</evidence>
<sequence length="259" mass="28815">MTDLSKKFVTQGEIDERRKKRQEEWDRKRAPDDPLECPDEVVDNRSLFERLQEQKDKKEMEFQDSISFKNEIKTLQEDEVQFLNYVSKKEVELTKARNAEEAQIIQEMKISFTFYIRIEPVKGQKEEKKTLTSQIGASQSKKSQQALLAGVVKGRGSHMAAIQNRNNSSTTDANQTTSKASQKDTEGQGPSSSSPAGSMGNNSKVPNNTNGNQTAKIIGVLPGLGAYDNDTSDSATSSSDSECDFRLAPPKKIHLHLGA</sequence>
<protein>
    <recommendedName>
        <fullName evidence="4">FAM192A/Fyv6 N-terminal domain-containing protein</fullName>
    </recommendedName>
</protein>